<reference evidence="1" key="1">
    <citation type="submission" date="2019-04" db="EMBL/GenBank/DDBJ databases">
        <title>Microbes associate with the intestines of laboratory mice.</title>
        <authorList>
            <person name="Navarre W."/>
            <person name="Wong E."/>
            <person name="Huang K."/>
            <person name="Tropini C."/>
            <person name="Ng K."/>
            <person name="Yu B."/>
        </authorList>
    </citation>
    <scope>NUCLEOTIDE SEQUENCE</scope>
    <source>
        <strain evidence="1">NM73_A23</strain>
    </source>
</reference>
<comment type="caution">
    <text evidence="1">The sequence shown here is derived from an EMBL/GenBank/DDBJ whole genome shotgun (WGS) entry which is preliminary data.</text>
</comment>
<sequence length="131" mass="14855">MGTTIFALLGIYITFIVLAFYKDNNILKELIKAQASLGGLYVNLIAVVGVAYSKFAKEMFVHRNVYWLSLAAFIVVISIFAQAKGSLDNTIEDFLQPMYISYILQIILAGIIWMLASQQEYKVQIKYKKKT</sequence>
<accession>A0AC61QMF4</accession>
<organism evidence="1 2">
    <name type="scientific">Palleniella muris</name>
    <dbReference type="NCBI Taxonomy" id="3038145"/>
    <lineage>
        <taxon>Bacteria</taxon>
        <taxon>Pseudomonadati</taxon>
        <taxon>Bacteroidota</taxon>
        <taxon>Bacteroidia</taxon>
        <taxon>Bacteroidales</taxon>
        <taxon>Prevotellaceae</taxon>
        <taxon>Palleniella</taxon>
    </lineage>
</organism>
<evidence type="ECO:0000313" key="2">
    <source>
        <dbReference type="Proteomes" id="UP000308886"/>
    </source>
</evidence>
<evidence type="ECO:0000313" key="1">
    <source>
        <dbReference type="EMBL" id="TGX80578.1"/>
    </source>
</evidence>
<proteinExistence type="predicted"/>
<protein>
    <submittedName>
        <fullName evidence="1">Uncharacterized protein</fullName>
    </submittedName>
</protein>
<dbReference type="EMBL" id="SRZC01000024">
    <property type="protein sequence ID" value="TGX80578.1"/>
    <property type="molecule type" value="Genomic_DNA"/>
</dbReference>
<gene>
    <name evidence="1" type="ORF">E5358_12460</name>
</gene>
<name>A0AC61QMF4_9BACT</name>
<dbReference type="Proteomes" id="UP000308886">
    <property type="component" value="Unassembled WGS sequence"/>
</dbReference>
<keyword evidence="2" id="KW-1185">Reference proteome</keyword>